<proteinExistence type="predicted"/>
<sequence length="239" mass="26970">MITEEDSIICPDCGHEQQITICPSVNVTTDPELREKVLSGEIFLFTCDECGCTGFAGHPFVYEDKETAGGFLIYLEPDCPDRVVGIDGDIADQVIYREKPMRLVADLNALKEKIFIFEADLDDRVMELFKMLTLTKLSSDNPDQVPDHLLFTKIQENEEGRQIVLAAFKENKYLGVLELPYSLYQTCVVTGGPIWDVPTVDCMAVDQEWIAERLKCCEEEEIEEEEKEEGCGESGHAEQ</sequence>
<protein>
    <recommendedName>
        <fullName evidence="1">CpXC domain-containing protein</fullName>
    </recommendedName>
</protein>
<dbReference type="EMBL" id="JAWDKA010000009">
    <property type="protein sequence ID" value="MDV0442391.1"/>
    <property type="molecule type" value="Genomic_DNA"/>
</dbReference>
<evidence type="ECO:0000313" key="3">
    <source>
        <dbReference type="Proteomes" id="UP001273136"/>
    </source>
</evidence>
<reference evidence="2" key="1">
    <citation type="submission" date="2023-06" db="EMBL/GenBank/DDBJ databases">
        <title>Genome sequence of Methancorpusculaceae sp. Ag1.</title>
        <authorList>
            <person name="Protasov E."/>
            <person name="Platt K."/>
            <person name="Poehlein A."/>
            <person name="Daniel R."/>
            <person name="Brune A."/>
        </authorList>
    </citation>
    <scope>NUCLEOTIDE SEQUENCE</scope>
    <source>
        <strain evidence="2">Ag1</strain>
    </source>
</reference>
<dbReference type="AlphaFoldDB" id="A0AAE4MDI7"/>
<dbReference type="InterPro" id="IPR025682">
    <property type="entry name" value="CpXC_dom"/>
</dbReference>
<dbReference type="RefSeq" id="WP_338094811.1">
    <property type="nucleotide sequence ID" value="NZ_JAWDKA010000009.1"/>
</dbReference>
<organism evidence="2 3">
    <name type="scientific">Methanorbis furvi</name>
    <dbReference type="NCBI Taxonomy" id="3028299"/>
    <lineage>
        <taxon>Archaea</taxon>
        <taxon>Methanobacteriati</taxon>
        <taxon>Methanobacteriota</taxon>
        <taxon>Stenosarchaea group</taxon>
        <taxon>Methanomicrobia</taxon>
        <taxon>Methanomicrobiales</taxon>
        <taxon>Methanocorpusculaceae</taxon>
        <taxon>Methanorbis</taxon>
    </lineage>
</organism>
<evidence type="ECO:0000313" key="2">
    <source>
        <dbReference type="EMBL" id="MDV0442391.1"/>
    </source>
</evidence>
<name>A0AAE4MDI7_9EURY</name>
<dbReference type="Pfam" id="PF14353">
    <property type="entry name" value="CpXC"/>
    <property type="match status" value="1"/>
</dbReference>
<accession>A0AAE4MDI7</accession>
<comment type="caution">
    <text evidence="2">The sequence shown here is derived from an EMBL/GenBank/DDBJ whole genome shotgun (WGS) entry which is preliminary data.</text>
</comment>
<keyword evidence="3" id="KW-1185">Reference proteome</keyword>
<evidence type="ECO:0000259" key="1">
    <source>
        <dbReference type="Pfam" id="PF14353"/>
    </source>
</evidence>
<feature type="domain" description="CpXC" evidence="1">
    <location>
        <begin position="8"/>
        <end position="130"/>
    </location>
</feature>
<dbReference type="Proteomes" id="UP001273136">
    <property type="component" value="Unassembled WGS sequence"/>
</dbReference>
<gene>
    <name evidence="2" type="ORF">McpAg1_16300</name>
</gene>